<dbReference type="PATRIC" id="fig|56107.3.peg.1647"/>
<dbReference type="eggNOG" id="COG4252">
    <property type="taxonomic scope" value="Bacteria"/>
</dbReference>
<dbReference type="Pfam" id="PF05226">
    <property type="entry name" value="CHASE2"/>
    <property type="match status" value="1"/>
</dbReference>
<feature type="transmembrane region" description="Helical" evidence="1">
    <location>
        <begin position="730"/>
        <end position="750"/>
    </location>
</feature>
<dbReference type="AlphaFoldDB" id="K9WU66"/>
<dbReference type="InterPro" id="IPR007890">
    <property type="entry name" value="CHASE2"/>
</dbReference>
<sequence length="753" mass="85388">MGHQVVLKFGRGSWQQGLPAITAQIGRDGEPHQIQVTASLPPAFDLPELYRNWQVLYLALYDRLGWRFRITFDDTQATVTNFSSADFHTVCQQLRSRFNVWLNSPEFRPVYQKLWQTLSQDSSIRLLIETNNPELRQFPWHLWDFFQDYPRAEFALSNPNHELIPVNSRHSSSEVRILAVFGNNQGLDLQQDQALLENLPNAKLTFLSEPSRQSISDQMWRYSWDIFFFAGHSSSQMAGQKGKMSLDGDRNLTIGDLENALRRAISQGLQLAIFNSCEGLGLVSELENLGLHIPQIIIMGEAVPDRVAQGFLSYFLEALARGESFYLAVREARERLHSLEDEFPCASWLPVICQNPVAIPPTWNSLRRIHHQPGYRVLWASVVMSALVVGMRSLGVFQGTELQTFDQMLRWRPNEATDNRLLVVGATEEDINKYGFPLPDAILAQTIKQLYRHQAQVIGLDIYRHNPESADLIKRMQNSDRVITLCKVREGDEGDIPAPPGIPLKRQGFSDVVVDRDRIVRRHLLAMTPPPSSKCKTEYAFSLQLALKYLANQGISSPPTEVLQLKNKVFPKLQPHTGGYHQLDTRGYQILLNYRFPQVSQQVSLSQILNDQLDPNSIKNRVILIGVTAPSSRDKFFTPYNSQAIYQETPGVILQAQMVSQILSAVIDNRPIFWVLSPTWEILWIGCWSLLGGVLGWYCRSLLILSLTISVAAISLYGICYVLLLQGCWMPLVPSALVVISTATITFYIISKK</sequence>
<evidence type="ECO:0000313" key="4">
    <source>
        <dbReference type="Proteomes" id="UP000010475"/>
    </source>
</evidence>
<keyword evidence="1 3" id="KW-0812">Transmembrane</keyword>
<name>K9WU66_9NOST</name>
<feature type="transmembrane region" description="Helical" evidence="1">
    <location>
        <begin position="702"/>
        <end position="724"/>
    </location>
</feature>
<dbReference type="InterPro" id="IPR024983">
    <property type="entry name" value="CHAT_dom"/>
</dbReference>
<organism evidence="3 4">
    <name type="scientific">Cylindrospermum stagnale PCC 7417</name>
    <dbReference type="NCBI Taxonomy" id="56107"/>
    <lineage>
        <taxon>Bacteria</taxon>
        <taxon>Bacillati</taxon>
        <taxon>Cyanobacteriota</taxon>
        <taxon>Cyanophyceae</taxon>
        <taxon>Nostocales</taxon>
        <taxon>Nostocaceae</taxon>
        <taxon>Cylindrospermum</taxon>
    </lineage>
</organism>
<proteinExistence type="predicted"/>
<keyword evidence="4" id="KW-1185">Reference proteome</keyword>
<feature type="transmembrane region" description="Helical" evidence="1">
    <location>
        <begin position="672"/>
        <end position="695"/>
    </location>
</feature>
<dbReference type="HOGENOM" id="CLU_010903_0_0_3"/>
<gene>
    <name evidence="3" type="ORF">Cylst_1459</name>
</gene>
<dbReference type="Proteomes" id="UP000010475">
    <property type="component" value="Chromosome"/>
</dbReference>
<accession>K9WU66</accession>
<evidence type="ECO:0000313" key="3">
    <source>
        <dbReference type="EMBL" id="AFZ23743.1"/>
    </source>
</evidence>
<evidence type="ECO:0000256" key="1">
    <source>
        <dbReference type="SAM" id="Phobius"/>
    </source>
</evidence>
<evidence type="ECO:0000259" key="2">
    <source>
        <dbReference type="SMART" id="SM01080"/>
    </source>
</evidence>
<dbReference type="SMART" id="SM01080">
    <property type="entry name" value="CHASE2"/>
    <property type="match status" value="1"/>
</dbReference>
<dbReference type="KEGG" id="csg:Cylst_1459"/>
<dbReference type="STRING" id="56107.Cylst_1459"/>
<feature type="domain" description="CHASE2" evidence="2">
    <location>
        <begin position="397"/>
        <end position="695"/>
    </location>
</feature>
<keyword evidence="1" id="KW-1133">Transmembrane helix</keyword>
<protein>
    <submittedName>
        <fullName evidence="3">Putative transmembrane sensor domain protein</fullName>
    </submittedName>
</protein>
<dbReference type="RefSeq" id="WP_015206999.1">
    <property type="nucleotide sequence ID" value="NC_019757.1"/>
</dbReference>
<dbReference type="OrthoDB" id="444941at2"/>
<dbReference type="Pfam" id="PF12770">
    <property type="entry name" value="CHAT"/>
    <property type="match status" value="1"/>
</dbReference>
<dbReference type="EMBL" id="CP003642">
    <property type="protein sequence ID" value="AFZ23743.1"/>
    <property type="molecule type" value="Genomic_DNA"/>
</dbReference>
<keyword evidence="1" id="KW-0472">Membrane</keyword>
<reference evidence="3 4" key="1">
    <citation type="submission" date="2012-06" db="EMBL/GenBank/DDBJ databases">
        <title>Finished chromosome of genome of Cylindrospermum stagnale PCC 7417.</title>
        <authorList>
            <consortium name="US DOE Joint Genome Institute"/>
            <person name="Gugger M."/>
            <person name="Coursin T."/>
            <person name="Rippka R."/>
            <person name="Tandeau De Marsac N."/>
            <person name="Huntemann M."/>
            <person name="Wei C.-L."/>
            <person name="Han J."/>
            <person name="Detter J.C."/>
            <person name="Han C."/>
            <person name="Tapia R."/>
            <person name="Chen A."/>
            <person name="Kyrpides N."/>
            <person name="Mavromatis K."/>
            <person name="Markowitz V."/>
            <person name="Szeto E."/>
            <person name="Ivanova N."/>
            <person name="Pagani I."/>
            <person name="Pati A."/>
            <person name="Goodwin L."/>
            <person name="Nordberg H.P."/>
            <person name="Cantor M.N."/>
            <person name="Hua S.X."/>
            <person name="Woyke T."/>
            <person name="Kerfeld C.A."/>
        </authorList>
    </citation>
    <scope>NUCLEOTIDE SEQUENCE [LARGE SCALE GENOMIC DNA]</scope>
    <source>
        <strain evidence="3 4">PCC 7417</strain>
    </source>
</reference>